<keyword evidence="5" id="KW-0653">Protein transport</keyword>
<evidence type="ECO:0000256" key="6">
    <source>
        <dbReference type="ARBA" id="ARBA00022989"/>
    </source>
</evidence>
<feature type="transmembrane region" description="Helical" evidence="10">
    <location>
        <begin position="101"/>
        <end position="121"/>
    </location>
</feature>
<keyword evidence="4 9" id="KW-0812">Transmembrane</keyword>
<sequence>MKFIETITYPFSESLYFIADIFNGNYGLAVIAITLIIRLVLFPLFVKQAKQQKEMHVIKQAMKTELDMLQEKYKDRKKPEDKKKQQEETINLYKKHNIDPLSMGCLPMLIQIPIVMGMYRAVIETSALSNHHFWVFDFAHSSLLLACIAGLIYYFQGRFSQDAASTQSNMKWMLLLSPISIFVFSITSPAILPFYWAINGVLLCIQSLLIKKII</sequence>
<evidence type="ECO:0000256" key="4">
    <source>
        <dbReference type="ARBA" id="ARBA00022692"/>
    </source>
</evidence>
<dbReference type="PANTHER" id="PTHR12428">
    <property type="entry name" value="OXA1"/>
    <property type="match status" value="1"/>
</dbReference>
<keyword evidence="6 10" id="KW-1133">Transmembrane helix</keyword>
<organism evidence="12 13">
    <name type="scientific">Fictibacillus barbaricus</name>
    <dbReference type="NCBI Taxonomy" id="182136"/>
    <lineage>
        <taxon>Bacteria</taxon>
        <taxon>Bacillati</taxon>
        <taxon>Bacillota</taxon>
        <taxon>Bacilli</taxon>
        <taxon>Bacillales</taxon>
        <taxon>Fictibacillaceae</taxon>
        <taxon>Fictibacillus</taxon>
    </lineage>
</organism>
<dbReference type="InterPro" id="IPR047196">
    <property type="entry name" value="YidC_ALB_C"/>
</dbReference>
<feature type="transmembrane region" description="Helical" evidence="10">
    <location>
        <begin position="175"/>
        <end position="198"/>
    </location>
</feature>
<dbReference type="CDD" id="cd20070">
    <property type="entry name" value="5TM_YidC_Alb3"/>
    <property type="match status" value="1"/>
</dbReference>
<keyword evidence="7 10" id="KW-0472">Membrane</keyword>
<comment type="caution">
    <text evidence="12">The sequence shown here is derived from an EMBL/GenBank/DDBJ whole genome shotgun (WGS) entry which is preliminary data.</text>
</comment>
<evidence type="ECO:0000256" key="10">
    <source>
        <dbReference type="SAM" id="Phobius"/>
    </source>
</evidence>
<evidence type="ECO:0000313" key="13">
    <source>
        <dbReference type="Proteomes" id="UP001258181"/>
    </source>
</evidence>
<feature type="domain" description="Membrane insertase YidC/Oxa/ALB C-terminal" evidence="11">
    <location>
        <begin position="26"/>
        <end position="212"/>
    </location>
</feature>
<evidence type="ECO:0000256" key="3">
    <source>
        <dbReference type="ARBA" id="ARBA00022475"/>
    </source>
</evidence>
<dbReference type="InterPro" id="IPR028055">
    <property type="entry name" value="YidC/Oxa/ALB_C"/>
</dbReference>
<dbReference type="PANTHER" id="PTHR12428:SF65">
    <property type="entry name" value="CYTOCHROME C OXIDASE ASSEMBLY PROTEIN COX18, MITOCHONDRIAL"/>
    <property type="match status" value="1"/>
</dbReference>
<dbReference type="NCBIfam" id="TIGR03592">
    <property type="entry name" value="yidC_oxa1_cterm"/>
    <property type="match status" value="1"/>
</dbReference>
<keyword evidence="2" id="KW-0813">Transport</keyword>
<dbReference type="Pfam" id="PF02096">
    <property type="entry name" value="60KD_IMP"/>
    <property type="match status" value="1"/>
</dbReference>
<keyword evidence="8" id="KW-0143">Chaperone</keyword>
<evidence type="ECO:0000256" key="8">
    <source>
        <dbReference type="ARBA" id="ARBA00023186"/>
    </source>
</evidence>
<gene>
    <name evidence="12" type="ORF">J2X07_002329</name>
</gene>
<evidence type="ECO:0000256" key="7">
    <source>
        <dbReference type="ARBA" id="ARBA00023136"/>
    </source>
</evidence>
<evidence type="ECO:0000256" key="9">
    <source>
        <dbReference type="RuleBase" id="RU003945"/>
    </source>
</evidence>
<feature type="transmembrane region" description="Helical" evidence="10">
    <location>
        <begin position="26"/>
        <end position="46"/>
    </location>
</feature>
<dbReference type="RefSeq" id="WP_310258843.1">
    <property type="nucleotide sequence ID" value="NZ_JAVDWA010000003.1"/>
</dbReference>
<name>A0ABU1U1H7_9BACL</name>
<evidence type="ECO:0000256" key="2">
    <source>
        <dbReference type="ARBA" id="ARBA00022448"/>
    </source>
</evidence>
<proteinExistence type="inferred from homology"/>
<comment type="subcellular location">
    <subcellularLocation>
        <location evidence="1">Cell membrane</location>
        <topology evidence="1">Multi-pass membrane protein</topology>
    </subcellularLocation>
    <subcellularLocation>
        <location evidence="9">Membrane</location>
        <topology evidence="9">Multi-pass membrane protein</topology>
    </subcellularLocation>
</comment>
<feature type="transmembrane region" description="Helical" evidence="10">
    <location>
        <begin position="133"/>
        <end position="155"/>
    </location>
</feature>
<dbReference type="EMBL" id="JAVDWA010000003">
    <property type="protein sequence ID" value="MDR7073343.1"/>
    <property type="molecule type" value="Genomic_DNA"/>
</dbReference>
<evidence type="ECO:0000256" key="1">
    <source>
        <dbReference type="ARBA" id="ARBA00004651"/>
    </source>
</evidence>
<accession>A0ABU1U1H7</accession>
<evidence type="ECO:0000256" key="5">
    <source>
        <dbReference type="ARBA" id="ARBA00022927"/>
    </source>
</evidence>
<evidence type="ECO:0000259" key="11">
    <source>
        <dbReference type="Pfam" id="PF02096"/>
    </source>
</evidence>
<comment type="similarity">
    <text evidence="9">Belongs to the OXA1/ALB3/YidC family.</text>
</comment>
<dbReference type="Proteomes" id="UP001258181">
    <property type="component" value="Unassembled WGS sequence"/>
</dbReference>
<dbReference type="InterPro" id="IPR001708">
    <property type="entry name" value="YidC/ALB3/OXA1/COX18"/>
</dbReference>
<protein>
    <submittedName>
        <fullName evidence="12">YidC/Oxa1 family membrane protein insertase</fullName>
    </submittedName>
</protein>
<keyword evidence="13" id="KW-1185">Reference proteome</keyword>
<keyword evidence="3" id="KW-1003">Cell membrane</keyword>
<reference evidence="12 13" key="1">
    <citation type="submission" date="2023-07" db="EMBL/GenBank/DDBJ databases">
        <title>Sorghum-associated microbial communities from plants grown in Nebraska, USA.</title>
        <authorList>
            <person name="Schachtman D."/>
        </authorList>
    </citation>
    <scope>NUCLEOTIDE SEQUENCE [LARGE SCALE GENOMIC DNA]</scope>
    <source>
        <strain evidence="12 13">BE211</strain>
    </source>
</reference>
<evidence type="ECO:0000313" key="12">
    <source>
        <dbReference type="EMBL" id="MDR7073343.1"/>
    </source>
</evidence>